<dbReference type="Gene3D" id="2.160.10.10">
    <property type="entry name" value="Hexapeptide repeat proteins"/>
    <property type="match status" value="1"/>
</dbReference>
<dbReference type="HOGENOM" id="CLU_064827_4_2_7"/>
<dbReference type="OrthoDB" id="9803036at2"/>
<dbReference type="eggNOG" id="COG0663">
    <property type="taxonomic scope" value="Bacteria"/>
</dbReference>
<evidence type="ECO:0000313" key="1">
    <source>
        <dbReference type="EMBL" id="ABC78254.1"/>
    </source>
</evidence>
<name>Q2LVZ6_SYNAS</name>
<dbReference type="Proteomes" id="UP000001933">
    <property type="component" value="Chromosome"/>
</dbReference>
<dbReference type="InterPro" id="IPR001451">
    <property type="entry name" value="Hexapep"/>
</dbReference>
<evidence type="ECO:0000313" key="2">
    <source>
        <dbReference type="Proteomes" id="UP000001933"/>
    </source>
</evidence>
<accession>Q2LVZ6</accession>
<dbReference type="KEGG" id="sat:SYN_00615"/>
<reference evidence="1 2" key="1">
    <citation type="journal article" date="2007" name="Proc. Natl. Acad. Sci. U.S.A.">
        <title>The genome of Syntrophus aciditrophicus: life at the thermodynamic limit of microbial growth.</title>
        <authorList>
            <person name="McInerney M.J."/>
            <person name="Rohlin L."/>
            <person name="Mouttaki H."/>
            <person name="Kim U."/>
            <person name="Krupp R.S."/>
            <person name="Rios-Hernandez L."/>
            <person name="Sieber J."/>
            <person name="Struchtemeyer C.G."/>
            <person name="Bhattacharyya A."/>
            <person name="Campbell J.W."/>
            <person name="Gunsalus R.P."/>
        </authorList>
    </citation>
    <scope>NUCLEOTIDE SEQUENCE [LARGE SCALE GENOMIC DNA]</scope>
    <source>
        <strain evidence="1 2">SB</strain>
    </source>
</reference>
<dbReference type="CDD" id="cd04645">
    <property type="entry name" value="LbH_gamma_CA_like"/>
    <property type="match status" value="1"/>
</dbReference>
<dbReference type="Pfam" id="PF00132">
    <property type="entry name" value="Hexapep"/>
    <property type="match status" value="1"/>
</dbReference>
<protein>
    <submittedName>
        <fullName evidence="1">Predicted acetyltransferase/acyltransferase</fullName>
    </submittedName>
</protein>
<dbReference type="PANTHER" id="PTHR13061:SF29">
    <property type="entry name" value="GAMMA CARBONIC ANHYDRASE-LIKE 1, MITOCHONDRIAL-RELATED"/>
    <property type="match status" value="1"/>
</dbReference>
<dbReference type="RefSeq" id="WP_011418273.1">
    <property type="nucleotide sequence ID" value="NC_007759.1"/>
</dbReference>
<dbReference type="EMBL" id="CP000252">
    <property type="protein sequence ID" value="ABC78254.1"/>
    <property type="molecule type" value="Genomic_DNA"/>
</dbReference>
<dbReference type="InParanoid" id="Q2LVZ6"/>
<dbReference type="InterPro" id="IPR011004">
    <property type="entry name" value="Trimer_LpxA-like_sf"/>
</dbReference>
<sequence length="174" mass="18414">MPIYEFAGKKPIIASDTFVHPTAAIIGDVTIGSSCYIAPSAVIRGDFGQIIIGDCSSIQDNSTIHVNEGGTVAIGRNVIVGHNVVLHDVTLHDECVVGMGAVLLSNVVCEKGVVIAAGSLVPQGMKIPSAKLAMGNPARIIKDVSPELEAYVTAGIKQYKELTRLYLQTMKEIR</sequence>
<dbReference type="InterPro" id="IPR050484">
    <property type="entry name" value="Transf_Hexapept/Carb_Anhydrase"/>
</dbReference>
<proteinExistence type="predicted"/>
<dbReference type="InterPro" id="IPR047324">
    <property type="entry name" value="LbH_gamma_CA-like"/>
</dbReference>
<keyword evidence="2" id="KW-1185">Reference proteome</keyword>
<gene>
    <name evidence="1" type="ORF">SYN_00615</name>
</gene>
<dbReference type="SUPFAM" id="SSF51161">
    <property type="entry name" value="Trimeric LpxA-like enzymes"/>
    <property type="match status" value="1"/>
</dbReference>
<dbReference type="PANTHER" id="PTHR13061">
    <property type="entry name" value="DYNACTIN SUBUNIT P25"/>
    <property type="match status" value="1"/>
</dbReference>
<organism evidence="1 2">
    <name type="scientific">Syntrophus aciditrophicus (strain SB)</name>
    <dbReference type="NCBI Taxonomy" id="56780"/>
    <lineage>
        <taxon>Bacteria</taxon>
        <taxon>Pseudomonadati</taxon>
        <taxon>Thermodesulfobacteriota</taxon>
        <taxon>Syntrophia</taxon>
        <taxon>Syntrophales</taxon>
        <taxon>Syntrophaceae</taxon>
        <taxon>Syntrophus</taxon>
    </lineage>
</organism>
<dbReference type="AlphaFoldDB" id="Q2LVZ6"/>
<dbReference type="STRING" id="56780.SYN_00615"/>
<dbReference type="FunCoup" id="Q2LVZ6">
    <property type="interactions" value="52"/>
</dbReference>